<feature type="compositionally biased region" description="Polar residues" evidence="1">
    <location>
        <begin position="317"/>
        <end position="327"/>
    </location>
</feature>
<keyword evidence="3" id="KW-1185">Reference proteome</keyword>
<feature type="compositionally biased region" description="Low complexity" evidence="1">
    <location>
        <begin position="1321"/>
        <end position="1337"/>
    </location>
</feature>
<feature type="compositionally biased region" description="Acidic residues" evidence="1">
    <location>
        <begin position="670"/>
        <end position="683"/>
    </location>
</feature>
<dbReference type="OrthoDB" id="2804229at2759"/>
<feature type="compositionally biased region" description="Acidic residues" evidence="1">
    <location>
        <begin position="410"/>
        <end position="421"/>
    </location>
</feature>
<feature type="compositionally biased region" description="Basic and acidic residues" evidence="1">
    <location>
        <begin position="684"/>
        <end position="698"/>
    </location>
</feature>
<evidence type="ECO:0000313" key="3">
    <source>
        <dbReference type="Proteomes" id="UP000242875"/>
    </source>
</evidence>
<evidence type="ECO:0000256" key="1">
    <source>
        <dbReference type="SAM" id="MobiDB-lite"/>
    </source>
</evidence>
<dbReference type="EMBL" id="MVBO01000042">
    <property type="protein sequence ID" value="OZJ04387.1"/>
    <property type="molecule type" value="Genomic_DNA"/>
</dbReference>
<name>A0A261Y189_9FUNG</name>
<accession>A0A261Y189</accession>
<feature type="compositionally biased region" description="Basic residues" evidence="1">
    <location>
        <begin position="1299"/>
        <end position="1309"/>
    </location>
</feature>
<feature type="compositionally biased region" description="Acidic residues" evidence="1">
    <location>
        <begin position="344"/>
        <end position="372"/>
    </location>
</feature>
<reference evidence="2 3" key="1">
    <citation type="journal article" date="2017" name="Mycologia">
        <title>Bifiguratus adelaidae, gen. et sp. nov., a new member of Mucoromycotina in endophytic and soil-dwelling habitats.</title>
        <authorList>
            <person name="Torres-Cruz T.J."/>
            <person name="Billingsley Tobias T.L."/>
            <person name="Almatruk M."/>
            <person name="Hesse C."/>
            <person name="Kuske C.R."/>
            <person name="Desiro A."/>
            <person name="Benucci G.M."/>
            <person name="Bonito G."/>
            <person name="Stajich J.E."/>
            <person name="Dunlap C."/>
            <person name="Arnold A.E."/>
            <person name="Porras-Alfaro A."/>
        </authorList>
    </citation>
    <scope>NUCLEOTIDE SEQUENCE [LARGE SCALE GENOMIC DNA]</scope>
    <source>
        <strain evidence="2 3">AZ0501</strain>
    </source>
</reference>
<feature type="compositionally biased region" description="Basic and acidic residues" evidence="1">
    <location>
        <begin position="1258"/>
        <end position="1279"/>
    </location>
</feature>
<feature type="region of interest" description="Disordered" evidence="1">
    <location>
        <begin position="1299"/>
        <end position="1436"/>
    </location>
</feature>
<protein>
    <submittedName>
        <fullName evidence="2">Uncharacterized protein</fullName>
    </submittedName>
</protein>
<feature type="compositionally biased region" description="Polar residues" evidence="1">
    <location>
        <begin position="843"/>
        <end position="853"/>
    </location>
</feature>
<feature type="compositionally biased region" description="Basic and acidic residues" evidence="1">
    <location>
        <begin position="918"/>
        <end position="931"/>
    </location>
</feature>
<feature type="compositionally biased region" description="Acidic residues" evidence="1">
    <location>
        <begin position="477"/>
        <end position="507"/>
    </location>
</feature>
<organism evidence="2 3">
    <name type="scientific">Bifiguratus adelaidae</name>
    <dbReference type="NCBI Taxonomy" id="1938954"/>
    <lineage>
        <taxon>Eukaryota</taxon>
        <taxon>Fungi</taxon>
        <taxon>Fungi incertae sedis</taxon>
        <taxon>Mucoromycota</taxon>
        <taxon>Mucoromycotina</taxon>
        <taxon>Endogonomycetes</taxon>
        <taxon>Endogonales</taxon>
        <taxon>Endogonales incertae sedis</taxon>
        <taxon>Bifiguratus</taxon>
    </lineage>
</organism>
<feature type="compositionally biased region" description="Basic and acidic residues" evidence="1">
    <location>
        <begin position="1389"/>
        <end position="1400"/>
    </location>
</feature>
<feature type="region of interest" description="Disordered" evidence="1">
    <location>
        <begin position="307"/>
        <end position="572"/>
    </location>
</feature>
<feature type="compositionally biased region" description="Acidic residues" evidence="1">
    <location>
        <begin position="392"/>
        <end position="401"/>
    </location>
</feature>
<feature type="region of interest" description="Disordered" evidence="1">
    <location>
        <begin position="1244"/>
        <end position="1279"/>
    </location>
</feature>
<feature type="compositionally biased region" description="Polar residues" evidence="1">
    <location>
        <begin position="1060"/>
        <end position="1069"/>
    </location>
</feature>
<feature type="compositionally biased region" description="Basic and acidic residues" evidence="1">
    <location>
        <begin position="1047"/>
        <end position="1059"/>
    </location>
</feature>
<feature type="compositionally biased region" description="Basic and acidic residues" evidence="1">
    <location>
        <begin position="734"/>
        <end position="748"/>
    </location>
</feature>
<proteinExistence type="predicted"/>
<evidence type="ECO:0000313" key="2">
    <source>
        <dbReference type="EMBL" id="OZJ04387.1"/>
    </source>
</evidence>
<feature type="region of interest" description="Disordered" evidence="1">
    <location>
        <begin position="840"/>
        <end position="935"/>
    </location>
</feature>
<gene>
    <name evidence="2" type="ORF">BZG36_02408</name>
</gene>
<feature type="region of interest" description="Disordered" evidence="1">
    <location>
        <begin position="1182"/>
        <end position="1207"/>
    </location>
</feature>
<dbReference type="Proteomes" id="UP000242875">
    <property type="component" value="Unassembled WGS sequence"/>
</dbReference>
<feature type="compositionally biased region" description="Acidic residues" evidence="1">
    <location>
        <begin position="699"/>
        <end position="709"/>
    </location>
</feature>
<feature type="region of interest" description="Disordered" evidence="1">
    <location>
        <begin position="611"/>
        <end position="651"/>
    </location>
</feature>
<sequence>MPRTNSKYKPSTREPVVNPYQAFTAPEFDSWIAKLTGTLQAALQGSETLAPHSVQWKDTEATRLIGNGLTSNLLANASAYTKVADADTVGVVEDVSFELREEDGSLAASETSVSEDTVFNELSGALESHLGAVDDKKRETVHGRRSANSETPIALDQPHQDLESVSLQKSAPSDAPVILDELKTASKLERSPVVKTPPVKISTSAKISWGMAGSTKRDDTTQDLAPTFSLGVASVPHTPRLPHKETPVAKISLFDLPPRLGGQSSLSANTADKLSFTFQGSAHARIFTDRIEHVSSDIRAHVDEAETMSEDGMEQDGLQSDSETASEGIQLRRHQEVQTNTDYTTEESDSDAIQSDGEEDEEEVEEGGEDDDGREREYYGQMGDKYSYSSEEPQDYSEGDVQEYGQDQVVYDDEEEYESSNDELPPSRENSGVSSVREEDGILILDSSDEEEDDRVDSRQENSNQARTADLEKEMTEENEEEYEEEEENKEEEYDEEYEDEFADDDQQFATKQAHLSPRHAMERYLPVESPPSEENLSFDDAGQPYVRYYHGGRSNYSSESEDDELPEAPETSLAALASLYRQYSTQPLNERSHADQSQFSRMADLAASAQDTFGKDSVHGAVLEPSSLEQEADHPTSLAAEGQELSEADLHLQEMEEYYLLQSPKDAAILEEEDEEEEDEEDCPYRESHNQVTHGEEMSDDYEDDEVSVEAHNDIDQEEETGVHELPVVASEMEEKAVQEVDEKQDVPADSLQQKEQSHLSEVQGAELSNMMTPESQPGVESMGEDNLKLSLQSLATPLPSQFASITRSETTVDFATPDTLQESGMDYTTTMDLIADEYLQTPGSEESTNEVLGSEIESGSVEQGQEAALEEGEAMSQNEGALTTPAQVKEAEDTSDDIASVPGGANSESRPIYGEDAEHQAEEFSEHERRVHYRSPGVVKYLVDYYDKIIQSEAASAAAQGGILSDEQEARGGQGDAVKDAAASTTGGERIVSLQGKFRPSPTGKRHDSVLSPANRSQKRKRTTDSRDDDASAATPNRKSTISTTDREMRSQKRRTSDLSPQTPSRSLRSRGKRSTTPTPKAKRTHLDANVTPGSERSFFDARSHVESDGEDENTAFSNAPDTVSTNMLHSLISKHDCNADHNELLAILNDGRIDQENDTSSSTPEEDLHVFWMFEDEKSEGEHDHHHHHPPSHNGNSERKSGVQSSYYLRSKCPLRKLILARRGGEKQYYVGKGCWIEQEGASTPQESPRKRKREPSIEDVKSEKATREDEHRFEDVKLEGTPTILDHIAPDFLRSAKKVNRHRRSSVAQDKDGRQASSPSPTPSRTASTGSSTQAGDANKNPKPKPTRRSSRLASEELKSVSDDDQEELLNAPPPALSTRSHAKSHGEVKELHEKMPTSTAPSTPRKKQTRRQQEPKTPSKPGTNRVLRHHR</sequence>
<comment type="caution">
    <text evidence="2">The sequence shown here is derived from an EMBL/GenBank/DDBJ whole genome shotgun (WGS) entry which is preliminary data.</text>
</comment>
<feature type="compositionally biased region" description="Polar residues" evidence="1">
    <location>
        <begin position="877"/>
        <end position="888"/>
    </location>
</feature>
<feature type="compositionally biased region" description="Basic residues" evidence="1">
    <location>
        <begin position="1346"/>
        <end position="1355"/>
    </location>
</feature>
<feature type="region of interest" description="Disordered" evidence="1">
    <location>
        <begin position="968"/>
        <end position="1098"/>
    </location>
</feature>
<feature type="region of interest" description="Disordered" evidence="1">
    <location>
        <begin position="664"/>
        <end position="789"/>
    </location>
</feature>